<keyword evidence="1" id="KW-0378">Hydrolase</keyword>
<proteinExistence type="predicted"/>
<dbReference type="Proteomes" id="UP000198734">
    <property type="component" value="Unassembled WGS sequence"/>
</dbReference>
<dbReference type="InterPro" id="IPR015797">
    <property type="entry name" value="NUDIX_hydrolase-like_dom_sf"/>
</dbReference>
<dbReference type="InterPro" id="IPR000182">
    <property type="entry name" value="GNAT_dom"/>
</dbReference>
<evidence type="ECO:0000259" key="2">
    <source>
        <dbReference type="PROSITE" id="PS51186"/>
    </source>
</evidence>
<dbReference type="PROSITE" id="PS00893">
    <property type="entry name" value="NUDIX_BOX"/>
    <property type="match status" value="1"/>
</dbReference>
<dbReference type="RefSeq" id="WP_245762743.1">
    <property type="nucleotide sequence ID" value="NZ_FOXU01000008.1"/>
</dbReference>
<evidence type="ECO:0000313" key="5">
    <source>
        <dbReference type="Proteomes" id="UP000198734"/>
    </source>
</evidence>
<dbReference type="PROSITE" id="PS51462">
    <property type="entry name" value="NUDIX"/>
    <property type="match status" value="1"/>
</dbReference>
<dbReference type="STRING" id="126156.SAMN05421670_3493"/>
<dbReference type="EMBL" id="FOXU01000008">
    <property type="protein sequence ID" value="SFQ70044.1"/>
    <property type="molecule type" value="Genomic_DNA"/>
</dbReference>
<reference evidence="5" key="1">
    <citation type="submission" date="2016-10" db="EMBL/GenBank/DDBJ databases">
        <authorList>
            <person name="Varghese N."/>
            <person name="Submissions S."/>
        </authorList>
    </citation>
    <scope>NUCLEOTIDE SEQUENCE [LARGE SCALE GENOMIC DNA]</scope>
    <source>
        <strain evidence="5">DSM 11706</strain>
    </source>
</reference>
<accession>A0A1I6AMV7</accession>
<feature type="domain" description="Nudix hydrolase" evidence="3">
    <location>
        <begin position="28"/>
        <end position="157"/>
    </location>
</feature>
<dbReference type="PANTHER" id="PTHR10885">
    <property type="entry name" value="ISOPENTENYL-DIPHOSPHATE DELTA-ISOMERASE"/>
    <property type="match status" value="1"/>
</dbReference>
<dbReference type="Gene3D" id="3.40.630.30">
    <property type="match status" value="1"/>
</dbReference>
<dbReference type="PROSITE" id="PS51186">
    <property type="entry name" value="GNAT"/>
    <property type="match status" value="1"/>
</dbReference>
<dbReference type="SUPFAM" id="SSF55811">
    <property type="entry name" value="Nudix"/>
    <property type="match status" value="1"/>
</dbReference>
<protein>
    <submittedName>
        <fullName evidence="4">Acetyltransferase (GNAT) domain-containing protein</fullName>
    </submittedName>
</protein>
<dbReference type="Gene3D" id="3.90.79.10">
    <property type="entry name" value="Nucleoside Triphosphate Pyrophosphohydrolase"/>
    <property type="match status" value="1"/>
</dbReference>
<dbReference type="InterPro" id="IPR016181">
    <property type="entry name" value="Acyl_CoA_acyltransferase"/>
</dbReference>
<dbReference type="CDD" id="cd04693">
    <property type="entry name" value="NUDIX_Hydrolase"/>
    <property type="match status" value="1"/>
</dbReference>
<feature type="domain" description="N-acetyltransferase" evidence="2">
    <location>
        <begin position="166"/>
        <end position="317"/>
    </location>
</feature>
<dbReference type="SUPFAM" id="SSF55729">
    <property type="entry name" value="Acyl-CoA N-acyltransferases (Nat)"/>
    <property type="match status" value="1"/>
</dbReference>
<dbReference type="GO" id="GO:0016787">
    <property type="term" value="F:hydrolase activity"/>
    <property type="evidence" value="ECO:0007669"/>
    <property type="project" value="UniProtKB-KW"/>
</dbReference>
<evidence type="ECO:0000313" key="4">
    <source>
        <dbReference type="EMBL" id="SFQ70044.1"/>
    </source>
</evidence>
<dbReference type="InterPro" id="IPR020084">
    <property type="entry name" value="NUDIX_hydrolase_CS"/>
</dbReference>
<dbReference type="PANTHER" id="PTHR10885:SF0">
    <property type="entry name" value="ISOPENTENYL-DIPHOSPHATE DELTA-ISOMERASE"/>
    <property type="match status" value="1"/>
</dbReference>
<keyword evidence="5" id="KW-1185">Reference proteome</keyword>
<evidence type="ECO:0000259" key="3">
    <source>
        <dbReference type="PROSITE" id="PS51462"/>
    </source>
</evidence>
<sequence length="325" mass="38145">MERWDIMNEFRESTGKIWIRGNEMMEGDFHQVVHVWIMNEKGQFLIQQRQPWKKGWPSMWDCAAAGAVLVGETSEMGAIRETKEELGIELQMEHAEQIFTVKFSRGFDDHWLVKQEIEADLLNLQYEEVADAKWASIDEIYGLVKSGDFIPYHLLEALFEISKSSISLRKASLSDASELFTIQKKVFQPIYEKYQDHDTSPVFQTFERFKERLQTGDYFKILKDELLVGSVHVYPKSPGVMRLHMINILEEFQGKGIAQEVMSRIEGMYPHAIKWELDTIKQEQRNCYLYEKMGYVKTGDEWKVNEQMTLIHYMKTNGLNQLISF</sequence>
<dbReference type="Pfam" id="PF00293">
    <property type="entry name" value="NUDIX"/>
    <property type="match status" value="1"/>
</dbReference>
<keyword evidence="4" id="KW-0808">Transferase</keyword>
<dbReference type="GO" id="GO:0016747">
    <property type="term" value="F:acyltransferase activity, transferring groups other than amino-acyl groups"/>
    <property type="evidence" value="ECO:0007669"/>
    <property type="project" value="InterPro"/>
</dbReference>
<dbReference type="CDD" id="cd04301">
    <property type="entry name" value="NAT_SF"/>
    <property type="match status" value="1"/>
</dbReference>
<dbReference type="Pfam" id="PF13673">
    <property type="entry name" value="Acetyltransf_10"/>
    <property type="match status" value="1"/>
</dbReference>
<dbReference type="AlphaFoldDB" id="A0A1I6AMV7"/>
<organism evidence="4 5">
    <name type="scientific">Psychrobacillus psychrotolerans</name>
    <dbReference type="NCBI Taxonomy" id="126156"/>
    <lineage>
        <taxon>Bacteria</taxon>
        <taxon>Bacillati</taxon>
        <taxon>Bacillota</taxon>
        <taxon>Bacilli</taxon>
        <taxon>Bacillales</taxon>
        <taxon>Bacillaceae</taxon>
        <taxon>Psychrobacillus</taxon>
    </lineage>
</organism>
<gene>
    <name evidence="4" type="ORF">SAMN05421670_3493</name>
</gene>
<name>A0A1I6AMV7_9BACI</name>
<evidence type="ECO:0000256" key="1">
    <source>
        <dbReference type="ARBA" id="ARBA00022801"/>
    </source>
</evidence>
<dbReference type="InterPro" id="IPR000086">
    <property type="entry name" value="NUDIX_hydrolase_dom"/>
</dbReference>